<sequence length="430" mass="47441">MLATDFACAFGTYIESGAVVLGRDTRRAGERLRSSVIAGILATGVDLYDIGITPTPVLQYALTQLNSKGGISISGSSTGSEWKALRFFSADGAPLNTYQSEELLDIFHNGSFSYAPWNQVGQLSYCQTALQKYTEHLLAFLDVDTIRARQFKIVLDCGNGTASQFVESLFNAFGCEVIAINNQPSPDAIYTPLPNEKHTQAIRQLIQPLGADAGFFFNLDASSIVIVSDRGQSLGEEYTFALLTDYMLSQHPGKPVVTNVSTSSLIDMIAQKYGSPVSRCRIGQQYIIERMRSISAIIGGEGSGSAAFPDFLYGFDGIVSMGLILQMLAQRQTTLNEVVQTFPRYTIYKDVVRCPVFLFHTVLRRISEIFSGYRLDFTDGVKIFFDTGWLHIRPSRNDPLMRVIAESPEPEEADRLHQLGKTEVRKAIVA</sequence>
<dbReference type="GO" id="GO:0016868">
    <property type="term" value="F:intramolecular phosphotransferase activity"/>
    <property type="evidence" value="ECO:0007669"/>
    <property type="project" value="InterPro"/>
</dbReference>
<evidence type="ECO:0000256" key="2">
    <source>
        <dbReference type="ARBA" id="ARBA00010231"/>
    </source>
</evidence>
<protein>
    <submittedName>
        <fullName evidence="10">Phosphoglucomutase/phosphomannomutase alpha/beta/alpha domain I</fullName>
    </submittedName>
</protein>
<keyword evidence="6" id="KW-0413">Isomerase</keyword>
<dbReference type="InterPro" id="IPR005845">
    <property type="entry name" value="A-D-PHexomutase_a/b/a-II"/>
</dbReference>
<gene>
    <name evidence="10" type="ORF">U27_01186</name>
</gene>
<evidence type="ECO:0000256" key="5">
    <source>
        <dbReference type="ARBA" id="ARBA00022842"/>
    </source>
</evidence>
<evidence type="ECO:0000259" key="8">
    <source>
        <dbReference type="Pfam" id="PF02879"/>
    </source>
</evidence>
<dbReference type="GO" id="GO:0046872">
    <property type="term" value="F:metal ion binding"/>
    <property type="evidence" value="ECO:0007669"/>
    <property type="project" value="UniProtKB-KW"/>
</dbReference>
<keyword evidence="3" id="KW-0597">Phosphoprotein</keyword>
<accession>A0A081C9N1</accession>
<dbReference type="eggNOG" id="COG1109">
    <property type="taxonomic scope" value="Bacteria"/>
</dbReference>
<feature type="domain" description="Alpha-D-phosphohexomutase alpha/beta/alpha" evidence="7">
    <location>
        <begin position="3"/>
        <end position="112"/>
    </location>
</feature>
<dbReference type="Pfam" id="PF02879">
    <property type="entry name" value="PGM_PMM_II"/>
    <property type="match status" value="1"/>
</dbReference>
<dbReference type="Proteomes" id="UP000030661">
    <property type="component" value="Unassembled WGS sequence"/>
</dbReference>
<evidence type="ECO:0000256" key="6">
    <source>
        <dbReference type="ARBA" id="ARBA00023235"/>
    </source>
</evidence>
<name>A0A081C9N1_VECG1</name>
<organism evidence="10">
    <name type="scientific">Vecturithrix granuli</name>
    <dbReference type="NCBI Taxonomy" id="1499967"/>
    <lineage>
        <taxon>Bacteria</taxon>
        <taxon>Candidatus Moduliflexota</taxon>
        <taxon>Candidatus Vecturitrichia</taxon>
        <taxon>Candidatus Vecturitrichales</taxon>
        <taxon>Candidatus Vecturitrichaceae</taxon>
        <taxon>Candidatus Vecturithrix</taxon>
    </lineage>
</organism>
<dbReference type="HOGENOM" id="CLU_016950_7_1_0"/>
<evidence type="ECO:0000256" key="4">
    <source>
        <dbReference type="ARBA" id="ARBA00022723"/>
    </source>
</evidence>
<dbReference type="SUPFAM" id="SSF55957">
    <property type="entry name" value="Phosphoglucomutase, C-terminal domain"/>
    <property type="match status" value="1"/>
</dbReference>
<evidence type="ECO:0000313" key="10">
    <source>
        <dbReference type="EMBL" id="GAK61286.1"/>
    </source>
</evidence>
<comment type="cofactor">
    <cofactor evidence="1">
        <name>Mg(2+)</name>
        <dbReference type="ChEBI" id="CHEBI:18420"/>
    </cofactor>
</comment>
<feature type="domain" description="Alpha-D-phosphohexomutase alpha/beta/alpha" evidence="9">
    <location>
        <begin position="238"/>
        <end position="345"/>
    </location>
</feature>
<dbReference type="PANTHER" id="PTHR43771:SF1">
    <property type="entry name" value="PHOSPHOMANNOMUTASE"/>
    <property type="match status" value="1"/>
</dbReference>
<dbReference type="PANTHER" id="PTHR43771">
    <property type="entry name" value="PHOSPHOMANNOMUTASE"/>
    <property type="match status" value="1"/>
</dbReference>
<comment type="similarity">
    <text evidence="2">Belongs to the phosphohexose mutase family.</text>
</comment>
<evidence type="ECO:0000259" key="9">
    <source>
        <dbReference type="Pfam" id="PF02880"/>
    </source>
</evidence>
<dbReference type="InterPro" id="IPR005844">
    <property type="entry name" value="A-D-PHexomutase_a/b/a-I"/>
</dbReference>
<reference evidence="10" key="1">
    <citation type="journal article" date="2015" name="PeerJ">
        <title>First genomic representation of candidate bacterial phylum KSB3 points to enhanced environmental sensing as a trigger of wastewater bulking.</title>
        <authorList>
            <person name="Sekiguchi Y."/>
            <person name="Ohashi A."/>
            <person name="Parks D.H."/>
            <person name="Yamauchi T."/>
            <person name="Tyson G.W."/>
            <person name="Hugenholtz P."/>
        </authorList>
    </citation>
    <scope>NUCLEOTIDE SEQUENCE [LARGE SCALE GENOMIC DNA]</scope>
</reference>
<keyword evidence="4" id="KW-0479">Metal-binding</keyword>
<proteinExistence type="inferred from homology"/>
<dbReference type="Pfam" id="PF02878">
    <property type="entry name" value="PGM_PMM_I"/>
    <property type="match status" value="1"/>
</dbReference>
<dbReference type="STRING" id="1499967.U27_01186"/>
<dbReference type="AlphaFoldDB" id="A0A081C9N1"/>
<dbReference type="InterPro" id="IPR036900">
    <property type="entry name" value="A-D-PHexomutase_C_sf"/>
</dbReference>
<keyword evidence="11" id="KW-1185">Reference proteome</keyword>
<dbReference type="Gene3D" id="3.30.310.50">
    <property type="entry name" value="Alpha-D-phosphohexomutase, C-terminal domain"/>
    <property type="match status" value="1"/>
</dbReference>
<feature type="domain" description="Alpha-D-phosphohexomutase alpha/beta/alpha" evidence="8">
    <location>
        <begin position="132"/>
        <end position="231"/>
    </location>
</feature>
<keyword evidence="5" id="KW-0460">Magnesium</keyword>
<dbReference type="Gene3D" id="3.40.120.10">
    <property type="entry name" value="Alpha-D-Glucose-1,6-Bisphosphate, subunit A, domain 3"/>
    <property type="match status" value="3"/>
</dbReference>
<evidence type="ECO:0000313" key="11">
    <source>
        <dbReference type="Proteomes" id="UP000030661"/>
    </source>
</evidence>
<evidence type="ECO:0000256" key="1">
    <source>
        <dbReference type="ARBA" id="ARBA00001946"/>
    </source>
</evidence>
<dbReference type="InterPro" id="IPR005846">
    <property type="entry name" value="A-D-PHexomutase_a/b/a-III"/>
</dbReference>
<dbReference type="EMBL" id="DF820478">
    <property type="protein sequence ID" value="GAK61286.1"/>
    <property type="molecule type" value="Genomic_DNA"/>
</dbReference>
<evidence type="ECO:0000256" key="3">
    <source>
        <dbReference type="ARBA" id="ARBA00022553"/>
    </source>
</evidence>
<evidence type="ECO:0000259" key="7">
    <source>
        <dbReference type="Pfam" id="PF02878"/>
    </source>
</evidence>
<dbReference type="InterPro" id="IPR016055">
    <property type="entry name" value="A-D-PHexomutase_a/b/a-I/II/III"/>
</dbReference>
<dbReference type="Pfam" id="PF02880">
    <property type="entry name" value="PGM_PMM_III"/>
    <property type="match status" value="1"/>
</dbReference>
<dbReference type="GO" id="GO:0005975">
    <property type="term" value="P:carbohydrate metabolic process"/>
    <property type="evidence" value="ECO:0007669"/>
    <property type="project" value="InterPro"/>
</dbReference>
<dbReference type="SUPFAM" id="SSF53738">
    <property type="entry name" value="Phosphoglucomutase, first 3 domains"/>
    <property type="match status" value="3"/>
</dbReference>